<accession>A0A6G0X2R3</accession>
<feature type="transmembrane region" description="Helical" evidence="1">
    <location>
        <begin position="283"/>
        <end position="304"/>
    </location>
</feature>
<dbReference type="AlphaFoldDB" id="A0A6G0X2R3"/>
<proteinExistence type="predicted"/>
<sequence>MIQNKTLPPVMSWGAQLFEQHVGPYGSIDVHYILPPGKLVTLISNLDKELKALCFTNASFSSVCKGLTVSNTYQTVIPSMWQNTDLFFFSGTPLCTEGRGQLSPYQYWDAVGSCTLPSTIESMLVFDWLAVVAVIASGTMTNATIQETCLHVYEIDACLATLGRALYNIQSFNLTSIAAQYQDDISTVRSLADTLNVSLFQFASTLNGSRFITLANVFSVTERGWGYWSWVHLYAWATLNCEVISLTGAHGTFTVLSTSVKPQTYTLKGLDIPESLCIYFRRGVQYVTFLMSTVVAMLIVYFVVARGNLEPHNVVKINSVGAAVWVGRPLLFLRAISALSFLSTGQIELVQSSTGIATKFQHPNLTLVSCLQIILVSGEVCWLAYIVQDILSVWTKGHTRKYSSPSSIMMWATMAITQLTSPVLVRVTLDPKCTTNDFDFDFSCNLGVVTTGSLTRLCFQLILIVACLGLCLGWVVYKQKKAVLPACLHASEPTLLYSMAAHLFKFEPWMLDERGVAYLDKASALLNGLVTYDTTESLYMLDVKTWRTFQLRKRRDIGPRLAACVPLAGEWE</sequence>
<name>A0A6G0X2R3_9STRA</name>
<reference evidence="2 3" key="1">
    <citation type="submission" date="2019-07" db="EMBL/GenBank/DDBJ databases">
        <title>Genomics analysis of Aphanomyces spp. identifies a new class of oomycete effector associated with host adaptation.</title>
        <authorList>
            <person name="Gaulin E."/>
        </authorList>
    </citation>
    <scope>NUCLEOTIDE SEQUENCE [LARGE SCALE GENOMIC DNA]</scope>
    <source>
        <strain evidence="2 3">ATCC 201684</strain>
    </source>
</reference>
<comment type="caution">
    <text evidence="2">The sequence shown here is derived from an EMBL/GenBank/DDBJ whole genome shotgun (WGS) entry which is preliminary data.</text>
</comment>
<keyword evidence="3" id="KW-1185">Reference proteome</keyword>
<dbReference type="Proteomes" id="UP000481153">
    <property type="component" value="Unassembled WGS sequence"/>
</dbReference>
<dbReference type="EMBL" id="VJMJ01000117">
    <property type="protein sequence ID" value="KAF0734202.1"/>
    <property type="molecule type" value="Genomic_DNA"/>
</dbReference>
<feature type="transmembrane region" description="Helical" evidence="1">
    <location>
        <begin position="365"/>
        <end position="387"/>
    </location>
</feature>
<evidence type="ECO:0000313" key="3">
    <source>
        <dbReference type="Proteomes" id="UP000481153"/>
    </source>
</evidence>
<feature type="transmembrane region" description="Helical" evidence="1">
    <location>
        <begin position="408"/>
        <end position="429"/>
    </location>
</feature>
<dbReference type="VEuPathDB" id="FungiDB:AeMF1_011540"/>
<evidence type="ECO:0000313" key="2">
    <source>
        <dbReference type="EMBL" id="KAF0734202.1"/>
    </source>
</evidence>
<protein>
    <submittedName>
        <fullName evidence="2">Uncharacterized protein</fullName>
    </submittedName>
</protein>
<feature type="transmembrane region" description="Helical" evidence="1">
    <location>
        <begin position="459"/>
        <end position="477"/>
    </location>
</feature>
<keyword evidence="1" id="KW-1133">Transmembrane helix</keyword>
<organism evidence="2 3">
    <name type="scientific">Aphanomyces euteiches</name>
    <dbReference type="NCBI Taxonomy" id="100861"/>
    <lineage>
        <taxon>Eukaryota</taxon>
        <taxon>Sar</taxon>
        <taxon>Stramenopiles</taxon>
        <taxon>Oomycota</taxon>
        <taxon>Saprolegniomycetes</taxon>
        <taxon>Saprolegniales</taxon>
        <taxon>Verrucalvaceae</taxon>
        <taxon>Aphanomyces</taxon>
    </lineage>
</organism>
<evidence type="ECO:0000256" key="1">
    <source>
        <dbReference type="SAM" id="Phobius"/>
    </source>
</evidence>
<keyword evidence="1" id="KW-0472">Membrane</keyword>
<keyword evidence="1" id="KW-0812">Transmembrane</keyword>
<gene>
    <name evidence="2" type="ORF">Ae201684_009067</name>
</gene>